<feature type="domain" description="TonB-dependent receptor plug" evidence="8">
    <location>
        <begin position="119"/>
        <end position="213"/>
    </location>
</feature>
<dbReference type="InterPro" id="IPR012910">
    <property type="entry name" value="Plug_dom"/>
</dbReference>
<evidence type="ECO:0000256" key="2">
    <source>
        <dbReference type="ARBA" id="ARBA00022448"/>
    </source>
</evidence>
<dbReference type="GO" id="GO:0015344">
    <property type="term" value="F:siderophore uptake transmembrane transporter activity"/>
    <property type="evidence" value="ECO:0007669"/>
    <property type="project" value="TreeGrafter"/>
</dbReference>
<dbReference type="InterPro" id="IPR037066">
    <property type="entry name" value="Plug_dom_sf"/>
</dbReference>
<dbReference type="PANTHER" id="PTHR30069">
    <property type="entry name" value="TONB-DEPENDENT OUTER MEMBRANE RECEPTOR"/>
    <property type="match status" value="1"/>
</dbReference>
<dbReference type="Pfam" id="PF13715">
    <property type="entry name" value="CarbopepD_reg_2"/>
    <property type="match status" value="1"/>
</dbReference>
<evidence type="ECO:0000256" key="1">
    <source>
        <dbReference type="ARBA" id="ARBA00004571"/>
    </source>
</evidence>
<dbReference type="PANTHER" id="PTHR30069:SF29">
    <property type="entry name" value="HEMOGLOBIN AND HEMOGLOBIN-HAPTOGLOBIN-BINDING PROTEIN 1-RELATED"/>
    <property type="match status" value="1"/>
</dbReference>
<evidence type="ECO:0000256" key="7">
    <source>
        <dbReference type="ARBA" id="ARBA00023237"/>
    </source>
</evidence>
<dbReference type="Gene3D" id="2.170.130.10">
    <property type="entry name" value="TonB-dependent receptor, plug domain"/>
    <property type="match status" value="1"/>
</dbReference>
<dbReference type="GO" id="GO:0044718">
    <property type="term" value="P:siderophore transmembrane transport"/>
    <property type="evidence" value="ECO:0007669"/>
    <property type="project" value="TreeGrafter"/>
</dbReference>
<evidence type="ECO:0000259" key="8">
    <source>
        <dbReference type="Pfam" id="PF07715"/>
    </source>
</evidence>
<dbReference type="RefSeq" id="WP_073365326.1">
    <property type="nucleotide sequence ID" value="NZ_FQVQ01000021.1"/>
</dbReference>
<dbReference type="STRING" id="1124188.SAMN05444377_12111"/>
<keyword evidence="2" id="KW-0813">Transport</keyword>
<keyword evidence="5" id="KW-0732">Signal</keyword>
<dbReference type="Gene3D" id="2.40.170.20">
    <property type="entry name" value="TonB-dependent receptor, beta-barrel domain"/>
    <property type="match status" value="1"/>
</dbReference>
<accession>A0A1M5ER42</accession>
<evidence type="ECO:0000256" key="5">
    <source>
        <dbReference type="ARBA" id="ARBA00022729"/>
    </source>
</evidence>
<keyword evidence="6" id="KW-0472">Membrane</keyword>
<dbReference type="InterPro" id="IPR008969">
    <property type="entry name" value="CarboxyPept-like_regulatory"/>
</dbReference>
<keyword evidence="9" id="KW-0675">Receptor</keyword>
<dbReference type="Gene3D" id="2.60.40.1120">
    <property type="entry name" value="Carboxypeptidase-like, regulatory domain"/>
    <property type="match status" value="1"/>
</dbReference>
<keyword evidence="4" id="KW-0812">Transmembrane</keyword>
<comment type="subcellular location">
    <subcellularLocation>
        <location evidence="1">Cell outer membrane</location>
        <topology evidence="1">Multi-pass membrane protein</topology>
    </subcellularLocation>
</comment>
<keyword evidence="10" id="KW-1185">Reference proteome</keyword>
<evidence type="ECO:0000256" key="3">
    <source>
        <dbReference type="ARBA" id="ARBA00022452"/>
    </source>
</evidence>
<protein>
    <submittedName>
        <fullName evidence="9">Outer membrane cobalamin receptor protein</fullName>
    </submittedName>
</protein>
<evidence type="ECO:0000313" key="10">
    <source>
        <dbReference type="Proteomes" id="UP000184147"/>
    </source>
</evidence>
<keyword evidence="3" id="KW-1134">Transmembrane beta strand</keyword>
<dbReference type="SUPFAM" id="SSF49464">
    <property type="entry name" value="Carboxypeptidase regulatory domain-like"/>
    <property type="match status" value="1"/>
</dbReference>
<reference evidence="9 10" key="1">
    <citation type="submission" date="2016-11" db="EMBL/GenBank/DDBJ databases">
        <authorList>
            <person name="Jaros S."/>
            <person name="Januszkiewicz K."/>
            <person name="Wedrychowicz H."/>
        </authorList>
    </citation>
    <scope>NUCLEOTIDE SEQUENCE [LARGE SCALE GENOMIC DNA]</scope>
    <source>
        <strain evidence="9 10">DSM 25660</strain>
    </source>
</reference>
<dbReference type="SUPFAM" id="SSF56935">
    <property type="entry name" value="Porins"/>
    <property type="match status" value="1"/>
</dbReference>
<dbReference type="Pfam" id="PF07715">
    <property type="entry name" value="Plug"/>
    <property type="match status" value="1"/>
</dbReference>
<dbReference type="EMBL" id="FQVQ01000021">
    <property type="protein sequence ID" value="SHF81604.1"/>
    <property type="molecule type" value="Genomic_DNA"/>
</dbReference>
<evidence type="ECO:0000313" key="9">
    <source>
        <dbReference type="EMBL" id="SHF81604.1"/>
    </source>
</evidence>
<dbReference type="InterPro" id="IPR036942">
    <property type="entry name" value="Beta-barrel_TonB_sf"/>
</dbReference>
<dbReference type="AlphaFoldDB" id="A0A1M5ER42"/>
<gene>
    <name evidence="9" type="ORF">SAMN05444377_12111</name>
</gene>
<keyword evidence="7" id="KW-0998">Cell outer membrane</keyword>
<sequence>MKTFSTLFFSLLSYVMFSQHTVTGIVLDTKKTPLTGANVYVDGTYDGGLTDAQGRFTFTTSATGLQKIVVSLLGYESVDLPYTVGEEQLLQITLKESVNTLDTVVITAGTFDAGERSRVSVLKPLDIVTTAGSNGNIIAALQTLPGTQNVAEDGRLFVRGGEADETQTYIDGIRVAQPYGAAAQNVPTRGRFSPFLFTGMSFSTGGYSAEYGEALSSVLLLNSKEEEVTERTDLSFMTVGLGVANTQVWDKQSLTFNLAYLNLEPYQKLIPQNITWNKPYQSLSGEAVYRYRFTSGLLKVYTAFDYATFDLNQESINTPQPTRVALANTNGYTNISFKGSVGNGWQLTTGASFGHGKNQIDLEQDEVYNQENAAHFKLKLRKSYSDRFKWTMGIDHFITGFKELFSNATLRFSSGYDFPLSAAFTEVDWIFSKKVAAKIGARFAHNGMLKETQLMPRLSLAYKFAKNHQFSWAYGTFAQAPRADYLKYTSALQSERAAHYIMNYLYTHDRQTFRVEVYEKAYQDLIQFNTPTPQFNSDFTNRGSGYARGLDVFWRDGKSIKNLEYWVSYSFIDSQRNYRNFPTTVTPNFIAKHSISLVGKYWINDWKSQLSVTQVLSSGRPYNNPNESLFMNGRTKPFSNLSLSWAYLISSQKILYFSVNNILGTQNVLGYEYANTPDANGVFNRRIIEPTADRFFFVGFFWTLSDNKKDNQLNNL</sequence>
<evidence type="ECO:0000256" key="6">
    <source>
        <dbReference type="ARBA" id="ARBA00023136"/>
    </source>
</evidence>
<name>A0A1M5ER42_9FLAO</name>
<dbReference type="InterPro" id="IPR039426">
    <property type="entry name" value="TonB-dep_rcpt-like"/>
</dbReference>
<proteinExistence type="predicted"/>
<organism evidence="9 10">
    <name type="scientific">Flavobacterium fontis</name>
    <dbReference type="NCBI Taxonomy" id="1124188"/>
    <lineage>
        <taxon>Bacteria</taxon>
        <taxon>Pseudomonadati</taxon>
        <taxon>Bacteroidota</taxon>
        <taxon>Flavobacteriia</taxon>
        <taxon>Flavobacteriales</taxon>
        <taxon>Flavobacteriaceae</taxon>
        <taxon>Flavobacterium</taxon>
    </lineage>
</organism>
<evidence type="ECO:0000256" key="4">
    <source>
        <dbReference type="ARBA" id="ARBA00022692"/>
    </source>
</evidence>
<dbReference type="OrthoDB" id="1075473at2"/>
<dbReference type="GO" id="GO:0009279">
    <property type="term" value="C:cell outer membrane"/>
    <property type="evidence" value="ECO:0007669"/>
    <property type="project" value="UniProtKB-SubCell"/>
</dbReference>
<dbReference type="Proteomes" id="UP000184147">
    <property type="component" value="Unassembled WGS sequence"/>
</dbReference>